<dbReference type="Pfam" id="PF00436">
    <property type="entry name" value="SSB"/>
    <property type="match status" value="1"/>
</dbReference>
<keyword evidence="2" id="KW-0235">DNA replication</keyword>
<comment type="subunit">
    <text evidence="2">Homotetramer.</text>
</comment>
<evidence type="ECO:0000256" key="3">
    <source>
        <dbReference type="PIRNR" id="PIRNR002070"/>
    </source>
</evidence>
<gene>
    <name evidence="4" type="ORF">SAMN04515677_11027</name>
</gene>
<evidence type="ECO:0000256" key="2">
    <source>
        <dbReference type="HAMAP-Rule" id="MF_00984"/>
    </source>
</evidence>
<evidence type="ECO:0000256" key="1">
    <source>
        <dbReference type="ARBA" id="ARBA00023125"/>
    </source>
</evidence>
<dbReference type="GO" id="GO:0006260">
    <property type="term" value="P:DNA replication"/>
    <property type="evidence" value="ECO:0007669"/>
    <property type="project" value="UniProtKB-UniRule"/>
</dbReference>
<keyword evidence="2" id="KW-0227">DNA damage</keyword>
<comment type="caution">
    <text evidence="2">Lacks conserved residue(s) required for the propagation of feature annotation.</text>
</comment>
<accession>A0A1G9SMN4</accession>
<dbReference type="SUPFAM" id="SSF50249">
    <property type="entry name" value="Nucleic acid-binding proteins"/>
    <property type="match status" value="1"/>
</dbReference>
<dbReference type="PANTHER" id="PTHR10302">
    <property type="entry name" value="SINGLE-STRANDED DNA-BINDING PROTEIN"/>
    <property type="match status" value="1"/>
</dbReference>
<evidence type="ECO:0000313" key="4">
    <source>
        <dbReference type="EMBL" id="SDM36728.1"/>
    </source>
</evidence>
<keyword evidence="2" id="KW-0233">DNA recombination</keyword>
<dbReference type="InterPro" id="IPR011344">
    <property type="entry name" value="ssDNA-bd"/>
</dbReference>
<sequence length="141" mass="16200">MNNVILVGRLTRDPEIQYIGNESTALTKFNLAVDRNYTNPDKEKKADFIEIEVWGRQAETCSRYLNKGSMACIKGQIRVDRYQNSNGENRYSTKVRADMVKFLSFSKNTSTESNQEQYYDATSIFNKAESSLDLAEDELPF</sequence>
<name>A0A1G9SMN4_9FIRM</name>
<dbReference type="Proteomes" id="UP000199068">
    <property type="component" value="Unassembled WGS sequence"/>
</dbReference>
<dbReference type="STRING" id="1121325.SAMN04515677_11027"/>
<dbReference type="AlphaFoldDB" id="A0A1G9SMN4"/>
<dbReference type="HAMAP" id="MF_00984">
    <property type="entry name" value="SSB"/>
    <property type="match status" value="1"/>
</dbReference>
<comment type="function">
    <text evidence="2">Plays an important role in DNA replication, recombination and repair. Binds to ssDNA and to an array of partner proteins to recruit them to their sites of action during DNA metabolism.</text>
</comment>
<evidence type="ECO:0000313" key="5">
    <source>
        <dbReference type="Proteomes" id="UP000199068"/>
    </source>
</evidence>
<dbReference type="CDD" id="cd04496">
    <property type="entry name" value="SSB_OBF"/>
    <property type="match status" value="1"/>
</dbReference>
<dbReference type="NCBIfam" id="TIGR00621">
    <property type="entry name" value="ssb"/>
    <property type="match status" value="1"/>
</dbReference>
<dbReference type="GO" id="GO:0003697">
    <property type="term" value="F:single-stranded DNA binding"/>
    <property type="evidence" value="ECO:0007669"/>
    <property type="project" value="UniProtKB-UniRule"/>
</dbReference>
<organism evidence="4 5">
    <name type="scientific">Romboutsia lituseburensis DSM 797</name>
    <dbReference type="NCBI Taxonomy" id="1121325"/>
    <lineage>
        <taxon>Bacteria</taxon>
        <taxon>Bacillati</taxon>
        <taxon>Bacillota</taxon>
        <taxon>Clostridia</taxon>
        <taxon>Peptostreptococcales</taxon>
        <taxon>Peptostreptococcaceae</taxon>
        <taxon>Romboutsia</taxon>
    </lineage>
</organism>
<keyword evidence="5" id="KW-1185">Reference proteome</keyword>
<feature type="short sequence motif" description="Important for interaction with partner proteins" evidence="2">
    <location>
        <begin position="136"/>
        <end position="141"/>
    </location>
</feature>
<proteinExistence type="inferred from homology"/>
<dbReference type="InterPro" id="IPR000424">
    <property type="entry name" value="Primosome_PriB/ssb"/>
</dbReference>
<reference evidence="4 5" key="1">
    <citation type="submission" date="2016-10" db="EMBL/GenBank/DDBJ databases">
        <authorList>
            <person name="de Groot N.N."/>
        </authorList>
    </citation>
    <scope>NUCLEOTIDE SEQUENCE [LARGE SCALE GENOMIC DNA]</scope>
    <source>
        <strain evidence="4 5">DSM 797</strain>
    </source>
</reference>
<dbReference type="Gene3D" id="2.40.50.140">
    <property type="entry name" value="Nucleic acid-binding proteins"/>
    <property type="match status" value="1"/>
</dbReference>
<keyword evidence="2" id="KW-0234">DNA repair</keyword>
<dbReference type="InterPro" id="IPR012340">
    <property type="entry name" value="NA-bd_OB-fold"/>
</dbReference>
<dbReference type="PIRSF" id="PIRSF002070">
    <property type="entry name" value="SSB"/>
    <property type="match status" value="1"/>
</dbReference>
<dbReference type="PANTHER" id="PTHR10302:SF27">
    <property type="entry name" value="SINGLE-STRANDED DNA-BINDING PROTEIN"/>
    <property type="match status" value="1"/>
</dbReference>
<dbReference type="GO" id="GO:0009295">
    <property type="term" value="C:nucleoid"/>
    <property type="evidence" value="ECO:0007669"/>
    <property type="project" value="TreeGrafter"/>
</dbReference>
<dbReference type="GO" id="GO:0006281">
    <property type="term" value="P:DNA repair"/>
    <property type="evidence" value="ECO:0007669"/>
    <property type="project" value="UniProtKB-UniRule"/>
</dbReference>
<dbReference type="PROSITE" id="PS50935">
    <property type="entry name" value="SSB"/>
    <property type="match status" value="1"/>
</dbReference>
<dbReference type="EMBL" id="FNGW01000010">
    <property type="protein sequence ID" value="SDM36728.1"/>
    <property type="molecule type" value="Genomic_DNA"/>
</dbReference>
<protein>
    <recommendedName>
        <fullName evidence="2 3">Single-stranded DNA-binding protein</fullName>
        <shortName evidence="2">SSB</shortName>
    </recommendedName>
</protein>
<dbReference type="RefSeq" id="WP_092727355.1">
    <property type="nucleotide sequence ID" value="NZ_FNGW01000010.1"/>
</dbReference>
<keyword evidence="1 2" id="KW-0238">DNA-binding</keyword>
<dbReference type="GO" id="GO:0006310">
    <property type="term" value="P:DNA recombination"/>
    <property type="evidence" value="ECO:0007669"/>
    <property type="project" value="UniProtKB-UniRule"/>
</dbReference>